<comment type="caution">
    <text evidence="1">The sequence shown here is derived from an EMBL/GenBank/DDBJ whole genome shotgun (WGS) entry which is preliminary data.</text>
</comment>
<organism evidence="1 2">
    <name type="scientific">Araneus ventricosus</name>
    <name type="common">Orbweaver spider</name>
    <name type="synonym">Epeira ventricosa</name>
    <dbReference type="NCBI Taxonomy" id="182803"/>
    <lineage>
        <taxon>Eukaryota</taxon>
        <taxon>Metazoa</taxon>
        <taxon>Ecdysozoa</taxon>
        <taxon>Arthropoda</taxon>
        <taxon>Chelicerata</taxon>
        <taxon>Arachnida</taxon>
        <taxon>Araneae</taxon>
        <taxon>Araneomorphae</taxon>
        <taxon>Entelegynae</taxon>
        <taxon>Araneoidea</taxon>
        <taxon>Araneidae</taxon>
        <taxon>Araneus</taxon>
    </lineage>
</organism>
<gene>
    <name evidence="1" type="ORF">AVEN_194977_1</name>
</gene>
<keyword evidence="2" id="KW-1185">Reference proteome</keyword>
<reference evidence="1 2" key="1">
    <citation type="journal article" date="2019" name="Sci. Rep.">
        <title>Orb-weaving spider Araneus ventricosus genome elucidates the spidroin gene catalogue.</title>
        <authorList>
            <person name="Kono N."/>
            <person name="Nakamura H."/>
            <person name="Ohtoshi R."/>
            <person name="Moran D.A.P."/>
            <person name="Shinohara A."/>
            <person name="Yoshida Y."/>
            <person name="Fujiwara M."/>
            <person name="Mori M."/>
            <person name="Tomita M."/>
            <person name="Arakawa K."/>
        </authorList>
    </citation>
    <scope>NUCLEOTIDE SEQUENCE [LARGE SCALE GENOMIC DNA]</scope>
</reference>
<dbReference type="Proteomes" id="UP000499080">
    <property type="component" value="Unassembled WGS sequence"/>
</dbReference>
<evidence type="ECO:0000313" key="1">
    <source>
        <dbReference type="EMBL" id="GBN70177.1"/>
    </source>
</evidence>
<name>A0A4Y2R3C6_ARAVE</name>
<evidence type="ECO:0000313" key="2">
    <source>
        <dbReference type="Proteomes" id="UP000499080"/>
    </source>
</evidence>
<proteinExistence type="predicted"/>
<accession>A0A4Y2R3C6</accession>
<dbReference type="EMBL" id="BGPR01015670">
    <property type="protein sequence ID" value="GBN70177.1"/>
    <property type="molecule type" value="Genomic_DNA"/>
</dbReference>
<sequence>MLGHLFTGSLCAGNYAAPYGIIQPYTLVAPLHHNSPKAVSNGIKHIDSGLAIYNRQTNHASAWIPMEHKRGISSGLWPEISAGWVG</sequence>
<dbReference type="AlphaFoldDB" id="A0A4Y2R3C6"/>
<protein>
    <submittedName>
        <fullName evidence="1">Uncharacterized protein</fullName>
    </submittedName>
</protein>